<sequence>MYDFFCTVFVPKGNEVINHDTGELDTEEAGSHELQASINEVDIATCNEDKIILVIEVDQEQLISGFDRPDFDVDEFLGRVPHATPGDEVTPSNKVDQITLKSQRSYPCLSLA</sequence>
<dbReference type="EMBL" id="JBHFFA010000002">
    <property type="protein sequence ID" value="KAL2642469.1"/>
    <property type="molecule type" value="Genomic_DNA"/>
</dbReference>
<reference evidence="1 2" key="1">
    <citation type="submission" date="2024-09" db="EMBL/GenBank/DDBJ databases">
        <title>Chromosome-scale assembly of Riccia fluitans.</title>
        <authorList>
            <person name="Paukszto L."/>
            <person name="Sawicki J."/>
            <person name="Karawczyk K."/>
            <person name="Piernik-Szablinska J."/>
            <person name="Szczecinska M."/>
            <person name="Mazdziarz M."/>
        </authorList>
    </citation>
    <scope>NUCLEOTIDE SEQUENCE [LARGE SCALE GENOMIC DNA]</scope>
    <source>
        <strain evidence="1">Rf_01</strain>
        <tissue evidence="1">Aerial parts of the thallus</tissue>
    </source>
</reference>
<protein>
    <submittedName>
        <fullName evidence="1">Uncharacterized protein</fullName>
    </submittedName>
</protein>
<gene>
    <name evidence="1" type="ORF">R1flu_010056</name>
</gene>
<name>A0ABD1Z6G0_9MARC</name>
<organism evidence="1 2">
    <name type="scientific">Riccia fluitans</name>
    <dbReference type="NCBI Taxonomy" id="41844"/>
    <lineage>
        <taxon>Eukaryota</taxon>
        <taxon>Viridiplantae</taxon>
        <taxon>Streptophyta</taxon>
        <taxon>Embryophyta</taxon>
        <taxon>Marchantiophyta</taxon>
        <taxon>Marchantiopsida</taxon>
        <taxon>Marchantiidae</taxon>
        <taxon>Marchantiales</taxon>
        <taxon>Ricciaceae</taxon>
        <taxon>Riccia</taxon>
    </lineage>
</organism>
<dbReference type="AlphaFoldDB" id="A0ABD1Z6G0"/>
<proteinExistence type="predicted"/>
<dbReference type="Proteomes" id="UP001605036">
    <property type="component" value="Unassembled WGS sequence"/>
</dbReference>
<evidence type="ECO:0000313" key="2">
    <source>
        <dbReference type="Proteomes" id="UP001605036"/>
    </source>
</evidence>
<accession>A0ABD1Z6G0</accession>
<evidence type="ECO:0000313" key="1">
    <source>
        <dbReference type="EMBL" id="KAL2642469.1"/>
    </source>
</evidence>
<comment type="caution">
    <text evidence="1">The sequence shown here is derived from an EMBL/GenBank/DDBJ whole genome shotgun (WGS) entry which is preliminary data.</text>
</comment>
<keyword evidence="2" id="KW-1185">Reference proteome</keyword>